<dbReference type="Proteomes" id="UP000247702">
    <property type="component" value="Unassembled WGS sequence"/>
</dbReference>
<evidence type="ECO:0000256" key="1">
    <source>
        <dbReference type="SAM" id="MobiDB-lite"/>
    </source>
</evidence>
<sequence>MMKICGNRMLTRKNQENIIMARKQKKSSIIHNENPTEVNSNIPKKRKRDNYRTSSPNPDFFQSNNKNPEPNNNNNNNENIHTLFSSNFRIPALMLDNGNDNIDQDYIFQEVDEDDDNSIDQEKENEEDDDNIEQEEEEEEDDDIRNFFAYPKIDDDDNDEEFVMENLNDSIETEIILWAFKFQQRFRLPDIALEALIKFLNIVLTRLNKLQFKNFPKSLYMAKKMLSIFQPKMKLAVCNNCHKLHNVKNIAEYKEEGKAAIMNCLNEEFPFNPVPSRRNKCNNPLSVLKKRKGESIAVPRMLYPKPSIRQQLSMLYQRPGFENMLKLSGVRREGVNLYSDIYDGKVWKTFPFDGSTFFTSETATTHLGLLFNLDWFQPFTYTQHSTGAIYASVCNLPRSERNKPENTIYLGFLPGPKEVGLERINHYLAPIVDELLDLWKGWRVPKTYQCPDGLDIKVALIVGSSDIPATRKLFGHGSAVMKCHRCEKRSIYSEEYKKTHYGGDHTYEISTAESHRKHAHEWLQCNSKSSREDHFKEHGVRWSELLHLPYMNPKKLSMEQLQVIQSRIDHVELRSDIGRISPKIAIGSEGFSNLTADQ</sequence>
<gene>
    <name evidence="2" type="ORF">RclHR1_15220002</name>
</gene>
<feature type="region of interest" description="Disordered" evidence="1">
    <location>
        <begin position="114"/>
        <end position="143"/>
    </location>
</feature>
<organism evidence="2 3">
    <name type="scientific">Rhizophagus clarus</name>
    <dbReference type="NCBI Taxonomy" id="94130"/>
    <lineage>
        <taxon>Eukaryota</taxon>
        <taxon>Fungi</taxon>
        <taxon>Fungi incertae sedis</taxon>
        <taxon>Mucoromycota</taxon>
        <taxon>Glomeromycotina</taxon>
        <taxon>Glomeromycetes</taxon>
        <taxon>Glomerales</taxon>
        <taxon>Glomeraceae</taxon>
        <taxon>Rhizophagus</taxon>
    </lineage>
</organism>
<feature type="compositionally biased region" description="Polar residues" evidence="1">
    <location>
        <begin position="29"/>
        <end position="42"/>
    </location>
</feature>
<dbReference type="PANTHER" id="PTHR46579">
    <property type="entry name" value="F5/8 TYPE C DOMAIN-CONTAINING PROTEIN-RELATED"/>
    <property type="match status" value="1"/>
</dbReference>
<evidence type="ECO:0008006" key="4">
    <source>
        <dbReference type="Google" id="ProtNLM"/>
    </source>
</evidence>
<dbReference type="AlphaFoldDB" id="A0A2Z6QVC3"/>
<accession>A0A2Z6QVC3</accession>
<dbReference type="Pfam" id="PF02992">
    <property type="entry name" value="Transposase_21"/>
    <property type="match status" value="1"/>
</dbReference>
<evidence type="ECO:0000313" key="2">
    <source>
        <dbReference type="EMBL" id="GBB88661.1"/>
    </source>
</evidence>
<proteinExistence type="predicted"/>
<comment type="caution">
    <text evidence="2">The sequence shown here is derived from an EMBL/GenBank/DDBJ whole genome shotgun (WGS) entry which is preliminary data.</text>
</comment>
<dbReference type="STRING" id="94130.A0A2Z6QVC3"/>
<protein>
    <recommendedName>
        <fullName evidence="4">Transposase domain-containing protein</fullName>
    </recommendedName>
</protein>
<evidence type="ECO:0000313" key="3">
    <source>
        <dbReference type="Proteomes" id="UP000247702"/>
    </source>
</evidence>
<name>A0A2Z6QVC3_9GLOM</name>
<dbReference type="InterPro" id="IPR004242">
    <property type="entry name" value="Transposase_21"/>
</dbReference>
<reference evidence="2 3" key="1">
    <citation type="submission" date="2017-11" db="EMBL/GenBank/DDBJ databases">
        <title>The genome of Rhizophagus clarus HR1 reveals common genetic basis of auxotrophy among arbuscular mycorrhizal fungi.</title>
        <authorList>
            <person name="Kobayashi Y."/>
        </authorList>
    </citation>
    <scope>NUCLEOTIDE SEQUENCE [LARGE SCALE GENOMIC DNA]</scope>
    <source>
        <strain evidence="2 3">HR1</strain>
    </source>
</reference>
<dbReference type="EMBL" id="BEXD01000583">
    <property type="protein sequence ID" value="GBB88661.1"/>
    <property type="molecule type" value="Genomic_DNA"/>
</dbReference>
<feature type="compositionally biased region" description="Low complexity" evidence="1">
    <location>
        <begin position="64"/>
        <end position="79"/>
    </location>
</feature>
<feature type="compositionally biased region" description="Polar residues" evidence="1">
    <location>
        <begin position="52"/>
        <end position="63"/>
    </location>
</feature>
<keyword evidence="3" id="KW-1185">Reference proteome</keyword>
<feature type="region of interest" description="Disordered" evidence="1">
    <location>
        <begin position="24"/>
        <end position="80"/>
    </location>
</feature>
<dbReference type="PANTHER" id="PTHR46579:SF2">
    <property type="entry name" value="C2H2-TYPE DOMAIN-CONTAINING PROTEIN"/>
    <property type="match status" value="1"/>
</dbReference>